<keyword evidence="3" id="KW-0677">Repeat</keyword>
<evidence type="ECO:0000256" key="5">
    <source>
        <dbReference type="SAM" id="MobiDB-lite"/>
    </source>
</evidence>
<dbReference type="GO" id="GO:0030154">
    <property type="term" value="P:cell differentiation"/>
    <property type="evidence" value="ECO:0007669"/>
    <property type="project" value="UniProtKB-ARBA"/>
</dbReference>
<keyword evidence="4" id="KW-0221">Differentiation</keyword>
<dbReference type="SUPFAM" id="SSF63748">
    <property type="entry name" value="Tudor/PWWP/MBT"/>
    <property type="match status" value="1"/>
</dbReference>
<evidence type="ECO:0008006" key="10">
    <source>
        <dbReference type="Google" id="ProtNLM"/>
    </source>
</evidence>
<keyword evidence="2" id="KW-0963">Cytoplasm</keyword>
<feature type="region of interest" description="Disordered" evidence="5">
    <location>
        <begin position="230"/>
        <end position="250"/>
    </location>
</feature>
<dbReference type="Gene3D" id="3.30.420.610">
    <property type="entry name" value="LOTUS domain-like"/>
    <property type="match status" value="1"/>
</dbReference>
<evidence type="ECO:0000256" key="2">
    <source>
        <dbReference type="ARBA" id="ARBA00022490"/>
    </source>
</evidence>
<dbReference type="Gene3D" id="2.30.30.140">
    <property type="match status" value="1"/>
</dbReference>
<evidence type="ECO:0000259" key="6">
    <source>
        <dbReference type="PROSITE" id="PS50304"/>
    </source>
</evidence>
<feature type="compositionally biased region" description="Basic and acidic residues" evidence="5">
    <location>
        <begin position="127"/>
        <end position="156"/>
    </location>
</feature>
<dbReference type="AlphaFoldDB" id="A0A1B0BY55"/>
<feature type="compositionally biased region" description="Basic and acidic residues" evidence="5">
    <location>
        <begin position="230"/>
        <end position="240"/>
    </location>
</feature>
<evidence type="ECO:0000256" key="3">
    <source>
        <dbReference type="ARBA" id="ARBA00022737"/>
    </source>
</evidence>
<keyword evidence="9" id="KW-1185">Reference proteome</keyword>
<dbReference type="Gene3D" id="2.40.50.90">
    <property type="match status" value="1"/>
</dbReference>
<protein>
    <recommendedName>
        <fullName evidence="10">HTH OST-type domain-containing protein</fullName>
    </recommendedName>
</protein>
<reference evidence="8" key="2">
    <citation type="submission" date="2020-05" db="UniProtKB">
        <authorList>
            <consortium name="EnsemblMetazoa"/>
        </authorList>
    </citation>
    <scope>IDENTIFICATION</scope>
    <source>
        <strain evidence="8">IAEA</strain>
    </source>
</reference>
<evidence type="ECO:0000256" key="4">
    <source>
        <dbReference type="ARBA" id="ARBA00022871"/>
    </source>
</evidence>
<evidence type="ECO:0000313" key="8">
    <source>
        <dbReference type="EnsemblMetazoa" id="GPPI044007-PA"/>
    </source>
</evidence>
<dbReference type="EnsemblMetazoa" id="GPPI044007-RA">
    <property type="protein sequence ID" value="GPPI044007-PA"/>
    <property type="gene ID" value="GPPI044007"/>
</dbReference>
<comment type="subcellular location">
    <subcellularLocation>
        <location evidence="1">Cytoplasm</location>
    </subcellularLocation>
</comment>
<name>A0A1B0BY55_9MUSC</name>
<dbReference type="PROSITE" id="PS50304">
    <property type="entry name" value="TUDOR"/>
    <property type="match status" value="1"/>
</dbReference>
<feature type="compositionally biased region" description="Polar residues" evidence="5">
    <location>
        <begin position="97"/>
        <end position="109"/>
    </location>
</feature>
<dbReference type="Pfam" id="PF00567">
    <property type="entry name" value="TUDOR"/>
    <property type="match status" value="1"/>
</dbReference>
<dbReference type="InterPro" id="IPR025605">
    <property type="entry name" value="OST-HTH/LOTUS_dom"/>
</dbReference>
<dbReference type="SMART" id="SM00333">
    <property type="entry name" value="TUDOR"/>
    <property type="match status" value="1"/>
</dbReference>
<dbReference type="InterPro" id="IPR002999">
    <property type="entry name" value="Tudor"/>
</dbReference>
<organism evidence="8 9">
    <name type="scientific">Glossina palpalis gambiensis</name>
    <dbReference type="NCBI Taxonomy" id="67801"/>
    <lineage>
        <taxon>Eukaryota</taxon>
        <taxon>Metazoa</taxon>
        <taxon>Ecdysozoa</taxon>
        <taxon>Arthropoda</taxon>
        <taxon>Hexapoda</taxon>
        <taxon>Insecta</taxon>
        <taxon>Pterygota</taxon>
        <taxon>Neoptera</taxon>
        <taxon>Endopterygota</taxon>
        <taxon>Diptera</taxon>
        <taxon>Brachycera</taxon>
        <taxon>Muscomorpha</taxon>
        <taxon>Hippoboscoidea</taxon>
        <taxon>Glossinidae</taxon>
        <taxon>Glossina</taxon>
    </lineage>
</organism>
<dbReference type="Proteomes" id="UP000092460">
    <property type="component" value="Unassembled WGS sequence"/>
</dbReference>
<feature type="region of interest" description="Disordered" evidence="5">
    <location>
        <begin position="81"/>
        <end position="164"/>
    </location>
</feature>
<sequence length="737" mass="85332">MYNEDINRVKAILKRLIISYPYKTTIKRLNNRYRDVEGDDIPFYNFGYNDLEAFLRSMPDTFTLFDDGHTFLVRVVTGRMSPNNTDETVQKQESKENSPSCTSNIPNSDAENETERHVLSNGLNNLKIDREEAQPVQREDKNDSKQSSRTSLDRKKIVNNNDQLDDMRTTLKSLRLRNCAEHNSSLRQEEKLGLIHKILRQRRQRRRNAIEKNANSKGDEKLIRNVRSNDLNKCEEEKGKQKPKQPHENSLLSVYNNRNQSENPLEKININDQPNDLENSLVSLASLVISCDHKSIINQYLLREGKRNRNPNCVRKNACSAVKEETQMTDASNGSGKEKQEIAYFLLGRRVSKSHIAGPFTFATSTSLQNFANQETVYYNRNKPNSGLNLKQDDIRNQSKGNKTSLDGFKFWRSELSKTVARFAPRPFKISTNIPASAVYGGFPFSNTYKPSRTIRDARLKIKINEIHSPHKFWFHFCAPNLYLNMLSKMSTWYRDCNENEWQIPLDILAPERVCVAFHEDDWYRAKIVSWPNNVKKVKVFCVDYGNVYEIDVNRIKFLHERFADIPTLAMRGSLTCVRPLHLHWCHAATKCFRDMTLASIVEAEVVDIDCTQTIYYLGINNKVVNIGTYLVDQHLARYNRSCDLRRAYQEFPTFSMLESGEYPSFTELTQLLAKGFDYETIYDPLIQRLTTVSQDPKTGSTGVCNFPFNLITTNPFYADIIKQLQSKTASHRKFSW</sequence>
<dbReference type="PANTHER" id="PTHR22948:SF72">
    <property type="entry name" value="TUDOR DOMAIN-CONTAINING PROTEIN"/>
    <property type="match status" value="1"/>
</dbReference>
<dbReference type="InterPro" id="IPR035437">
    <property type="entry name" value="SNase_OB-fold_sf"/>
</dbReference>
<feature type="domain" description="Tudor" evidence="6">
    <location>
        <begin position="508"/>
        <end position="566"/>
    </location>
</feature>
<reference evidence="9" key="1">
    <citation type="submission" date="2015-01" db="EMBL/GenBank/DDBJ databases">
        <authorList>
            <person name="Aksoy S."/>
            <person name="Warren W."/>
            <person name="Wilson R.K."/>
        </authorList>
    </citation>
    <scope>NUCLEOTIDE SEQUENCE [LARGE SCALE GENOMIC DNA]</scope>
    <source>
        <strain evidence="9">IAEA</strain>
    </source>
</reference>
<evidence type="ECO:0000256" key="1">
    <source>
        <dbReference type="ARBA" id="ARBA00004496"/>
    </source>
</evidence>
<dbReference type="EMBL" id="JXJN01022486">
    <property type="status" value="NOT_ANNOTATED_CDS"/>
    <property type="molecule type" value="Genomic_DNA"/>
</dbReference>
<proteinExistence type="predicted"/>
<dbReference type="CDD" id="cd09972">
    <property type="entry name" value="LOTUS_TDRD_OSKAR"/>
    <property type="match status" value="1"/>
</dbReference>
<dbReference type="GO" id="GO:0007283">
    <property type="term" value="P:spermatogenesis"/>
    <property type="evidence" value="ECO:0007669"/>
    <property type="project" value="UniProtKB-KW"/>
</dbReference>
<dbReference type="InterPro" id="IPR041966">
    <property type="entry name" value="LOTUS-like"/>
</dbReference>
<accession>A0A1B0BY55</accession>
<evidence type="ECO:0000259" key="7">
    <source>
        <dbReference type="PROSITE" id="PS51644"/>
    </source>
</evidence>
<feature type="domain" description="HTH OST-type" evidence="7">
    <location>
        <begin position="5"/>
        <end position="77"/>
    </location>
</feature>
<dbReference type="Pfam" id="PF12872">
    <property type="entry name" value="OST-HTH"/>
    <property type="match status" value="1"/>
</dbReference>
<dbReference type="VEuPathDB" id="VectorBase:GPPI044007"/>
<dbReference type="PROSITE" id="PS51644">
    <property type="entry name" value="HTH_OST"/>
    <property type="match status" value="1"/>
</dbReference>
<dbReference type="InterPro" id="IPR050621">
    <property type="entry name" value="Tudor_domain_containing"/>
</dbReference>
<dbReference type="GO" id="GO:0005737">
    <property type="term" value="C:cytoplasm"/>
    <property type="evidence" value="ECO:0007669"/>
    <property type="project" value="UniProtKB-SubCell"/>
</dbReference>
<dbReference type="PANTHER" id="PTHR22948">
    <property type="entry name" value="TUDOR DOMAIN CONTAINING PROTEIN"/>
    <property type="match status" value="1"/>
</dbReference>
<keyword evidence="4" id="KW-0744">Spermatogenesis</keyword>
<evidence type="ECO:0000313" key="9">
    <source>
        <dbReference type="Proteomes" id="UP000092460"/>
    </source>
</evidence>
<dbReference type="STRING" id="67801.A0A1B0BY55"/>